<dbReference type="GO" id="GO:0098662">
    <property type="term" value="P:inorganic cation transmembrane transport"/>
    <property type="evidence" value="ECO:0007669"/>
    <property type="project" value="TreeGrafter"/>
</dbReference>
<accession>A0A0D6M1Y2</accession>
<keyword evidence="4" id="KW-1185">Reference proteome</keyword>
<dbReference type="AlphaFoldDB" id="A0A0D6M1Y2"/>
<evidence type="ECO:0000256" key="2">
    <source>
        <dbReference type="SAM" id="Phobius"/>
    </source>
</evidence>
<proteinExistence type="inferred from homology"/>
<keyword evidence="2" id="KW-1133">Transmembrane helix</keyword>
<feature type="transmembrane region" description="Helical" evidence="2">
    <location>
        <begin position="21"/>
        <end position="43"/>
    </location>
</feature>
<sequence>MDHRYGGAIRNGIKCFFHNPHVNLCITSLILVTAMYVSLVAVVGRPLCESTLNSLGIGALCVGIFVTNVPALATLIYVNEYWHFIIRKFCLVCIIIRWGLGINGTYIRENPTYPLALGILSAFAEAIAIAAVSIFFFKSTVEFGIISGFLLATVSPAVCGPVMMRCQRLGIGTDKISGWAVGGCIILVIVGTLARLASGFAIVACSPLQLREQFVVVWSLIPKATVQAALGPNLLVSAEDFPEYQDEALFTVVCCILVILITAPIGAFVLDLCAPRMLQKAAERSAQVAPEDIERQKKALPVIDEKPEVPSKFRRFRAISLQYGMANGKGLFRSS</sequence>
<feature type="transmembrane region" description="Helical" evidence="2">
    <location>
        <begin position="113"/>
        <end position="136"/>
    </location>
</feature>
<organism evidence="3 4">
    <name type="scientific">Ancylostoma ceylanicum</name>
    <dbReference type="NCBI Taxonomy" id="53326"/>
    <lineage>
        <taxon>Eukaryota</taxon>
        <taxon>Metazoa</taxon>
        <taxon>Ecdysozoa</taxon>
        <taxon>Nematoda</taxon>
        <taxon>Chromadorea</taxon>
        <taxon>Rhabditida</taxon>
        <taxon>Rhabditina</taxon>
        <taxon>Rhabditomorpha</taxon>
        <taxon>Strongyloidea</taxon>
        <taxon>Ancylostomatidae</taxon>
        <taxon>Ancylostomatinae</taxon>
        <taxon>Ancylostoma</taxon>
    </lineage>
</organism>
<dbReference type="EMBL" id="KE124820">
    <property type="protein sequence ID" value="EPB78109.1"/>
    <property type="molecule type" value="Genomic_DNA"/>
</dbReference>
<dbReference type="InterPro" id="IPR051843">
    <property type="entry name" value="CPA1_transporter"/>
</dbReference>
<protein>
    <recommendedName>
        <fullName evidence="5">Cation/H+ exchanger domain-containing protein</fullName>
    </recommendedName>
</protein>
<dbReference type="Proteomes" id="UP000054495">
    <property type="component" value="Unassembled WGS sequence"/>
</dbReference>
<reference evidence="3 4" key="1">
    <citation type="submission" date="2013-05" db="EMBL/GenBank/DDBJ databases">
        <title>Draft genome of the parasitic nematode Anyclostoma ceylanicum.</title>
        <authorList>
            <person name="Mitreva M."/>
        </authorList>
    </citation>
    <scope>NUCLEOTIDE SEQUENCE [LARGE SCALE GENOMIC DNA]</scope>
</reference>
<keyword evidence="2" id="KW-0812">Transmembrane</keyword>
<keyword evidence="2" id="KW-0472">Membrane</keyword>
<evidence type="ECO:0008006" key="5">
    <source>
        <dbReference type="Google" id="ProtNLM"/>
    </source>
</evidence>
<feature type="transmembrane region" description="Helical" evidence="2">
    <location>
        <begin position="143"/>
        <end position="164"/>
    </location>
</feature>
<gene>
    <name evidence="3" type="ORF">ANCCEY_02831</name>
</gene>
<feature type="transmembrane region" description="Helical" evidence="2">
    <location>
        <begin position="55"/>
        <end position="77"/>
    </location>
</feature>
<comment type="similarity">
    <text evidence="1">Belongs to the monovalent cation:proton antiporter 1 (CPA1) transporter (TC 2.A.36) family.</text>
</comment>
<feature type="transmembrane region" description="Helical" evidence="2">
    <location>
        <begin position="248"/>
        <end position="270"/>
    </location>
</feature>
<feature type="transmembrane region" description="Helical" evidence="2">
    <location>
        <begin position="176"/>
        <end position="203"/>
    </location>
</feature>
<evidence type="ECO:0000256" key="1">
    <source>
        <dbReference type="ARBA" id="ARBA00007367"/>
    </source>
</evidence>
<evidence type="ECO:0000313" key="3">
    <source>
        <dbReference type="EMBL" id="EPB78109.1"/>
    </source>
</evidence>
<evidence type="ECO:0000313" key="4">
    <source>
        <dbReference type="Proteomes" id="UP000054495"/>
    </source>
</evidence>
<dbReference type="PANTHER" id="PTHR31102">
    <property type="match status" value="1"/>
</dbReference>
<name>A0A0D6M1Y2_9BILA</name>
<dbReference type="PANTHER" id="PTHR31102:SF18">
    <property type="entry name" value="CATION_H+ EXCHANGER DOMAIN-CONTAINING PROTEIN"/>
    <property type="match status" value="1"/>
</dbReference>